<dbReference type="RefSeq" id="WP_043881793.1">
    <property type="nucleotide sequence ID" value="NZ_QHJW02000002.1"/>
</dbReference>
<name>A0A3R8V7X1_9GAMM</name>
<keyword evidence="2" id="KW-1185">Reference proteome</keyword>
<dbReference type="EMBL" id="QHJW02000002">
    <property type="protein sequence ID" value="RRO12092.1"/>
    <property type="molecule type" value="Genomic_DNA"/>
</dbReference>
<protein>
    <submittedName>
        <fullName evidence="1">Uncharacterized protein</fullName>
    </submittedName>
</protein>
<evidence type="ECO:0000313" key="2">
    <source>
        <dbReference type="Proteomes" id="UP000256817"/>
    </source>
</evidence>
<reference evidence="1" key="1">
    <citation type="submission" date="2018-11" db="EMBL/GenBank/DDBJ databases">
        <title>Draft genome sequences of proposed Pectobacterium aquaticum sp. nov. isolated in France from fresh water.</title>
        <authorList>
            <person name="Pedron J."/>
            <person name="Barny M.A."/>
        </authorList>
    </citation>
    <scope>NUCLEOTIDE SEQUENCE [LARGE SCALE GENOMIC DNA]</scope>
    <source>
        <strain evidence="1">A35-S23-M15</strain>
    </source>
</reference>
<evidence type="ECO:0000313" key="1">
    <source>
        <dbReference type="EMBL" id="RRO12092.1"/>
    </source>
</evidence>
<dbReference type="Proteomes" id="UP000256817">
    <property type="component" value="Unassembled WGS sequence"/>
</dbReference>
<organism evidence="1 2">
    <name type="scientific">Pectobacterium aquaticum</name>
    <dbReference type="NCBI Taxonomy" id="2204145"/>
    <lineage>
        <taxon>Bacteria</taxon>
        <taxon>Pseudomonadati</taxon>
        <taxon>Pseudomonadota</taxon>
        <taxon>Gammaproteobacteria</taxon>
        <taxon>Enterobacterales</taxon>
        <taxon>Pectobacteriaceae</taxon>
        <taxon>Pectobacterium</taxon>
    </lineage>
</organism>
<comment type="caution">
    <text evidence="1">The sequence shown here is derived from an EMBL/GenBank/DDBJ whole genome shotgun (WGS) entry which is preliminary data.</text>
</comment>
<proteinExistence type="predicted"/>
<gene>
    <name evidence="1" type="ORF">DMB85_001385</name>
</gene>
<sequence>MFMLLIVPESFSGKCRTFFYVIKAAFRVFNPNFRILFSPVDNHTDLEEVTSVCDCVPIYLRVRLEDPERLARAINELRREKAESSRD</sequence>
<accession>A0A3R8V7X1</accession>